<proteinExistence type="predicted"/>
<name>A0ABR1Z8J8_9ROSI</name>
<organism evidence="2 3">
    <name type="scientific">Hibiscus sabdariffa</name>
    <name type="common">roselle</name>
    <dbReference type="NCBI Taxonomy" id="183260"/>
    <lineage>
        <taxon>Eukaryota</taxon>
        <taxon>Viridiplantae</taxon>
        <taxon>Streptophyta</taxon>
        <taxon>Embryophyta</taxon>
        <taxon>Tracheophyta</taxon>
        <taxon>Spermatophyta</taxon>
        <taxon>Magnoliopsida</taxon>
        <taxon>eudicotyledons</taxon>
        <taxon>Gunneridae</taxon>
        <taxon>Pentapetalae</taxon>
        <taxon>rosids</taxon>
        <taxon>malvids</taxon>
        <taxon>Malvales</taxon>
        <taxon>Malvaceae</taxon>
        <taxon>Malvoideae</taxon>
        <taxon>Hibiscus</taxon>
    </lineage>
</organism>
<dbReference type="Gene3D" id="1.25.40.180">
    <property type="match status" value="1"/>
</dbReference>
<dbReference type="PROSITE" id="PS51363">
    <property type="entry name" value="W2"/>
    <property type="match status" value="1"/>
</dbReference>
<accession>A0ABR1Z8J8</accession>
<keyword evidence="3" id="KW-1185">Reference proteome</keyword>
<feature type="non-terminal residue" evidence="2">
    <location>
        <position position="1"/>
    </location>
</feature>
<reference evidence="2 3" key="1">
    <citation type="journal article" date="2024" name="G3 (Bethesda)">
        <title>Genome assembly of Hibiscus sabdariffa L. provides insights into metabolisms of medicinal natural products.</title>
        <authorList>
            <person name="Kim T."/>
        </authorList>
    </citation>
    <scope>NUCLEOTIDE SEQUENCE [LARGE SCALE GENOMIC DNA]</scope>
    <source>
        <strain evidence="2">TK-2024</strain>
        <tissue evidence="2">Old leaves</tissue>
    </source>
</reference>
<dbReference type="PANTHER" id="PTHR45887">
    <property type="entry name" value="TRANSLATION INITIATION FACTOR EIF-2B SUBUNIT EPSILON"/>
    <property type="match status" value="1"/>
</dbReference>
<dbReference type="SUPFAM" id="SSF48371">
    <property type="entry name" value="ARM repeat"/>
    <property type="match status" value="1"/>
</dbReference>
<protein>
    <recommendedName>
        <fullName evidence="1">W2 domain-containing protein</fullName>
    </recommendedName>
</protein>
<evidence type="ECO:0000259" key="1">
    <source>
        <dbReference type="PROSITE" id="PS51363"/>
    </source>
</evidence>
<dbReference type="PANTHER" id="PTHR45887:SF1">
    <property type="entry name" value="TRANSLATION INITIATION FACTOR EIF-2B SUBUNIT EPSILON"/>
    <property type="match status" value="1"/>
</dbReference>
<dbReference type="InterPro" id="IPR051956">
    <property type="entry name" value="eIF2B_epsilon"/>
</dbReference>
<dbReference type="InterPro" id="IPR016024">
    <property type="entry name" value="ARM-type_fold"/>
</dbReference>
<feature type="domain" description="W2" evidence="1">
    <location>
        <begin position="1"/>
        <end position="55"/>
    </location>
</feature>
<dbReference type="Proteomes" id="UP001396334">
    <property type="component" value="Unassembled WGS sequence"/>
</dbReference>
<gene>
    <name evidence="2" type="ORF">V6N11_001681</name>
</gene>
<dbReference type="EMBL" id="JBBPBN010002344">
    <property type="protein sequence ID" value="KAK8476266.1"/>
    <property type="molecule type" value="Genomic_DNA"/>
</dbReference>
<sequence>VLHLLYDKDILQEDAILRWADEKEGADESDRMFLKRSEKFIQVKQWNYPAFPSVL</sequence>
<evidence type="ECO:0000313" key="3">
    <source>
        <dbReference type="Proteomes" id="UP001396334"/>
    </source>
</evidence>
<dbReference type="Pfam" id="PF02020">
    <property type="entry name" value="W2"/>
    <property type="match status" value="1"/>
</dbReference>
<evidence type="ECO:0000313" key="2">
    <source>
        <dbReference type="EMBL" id="KAK8476266.1"/>
    </source>
</evidence>
<comment type="caution">
    <text evidence="2">The sequence shown here is derived from an EMBL/GenBank/DDBJ whole genome shotgun (WGS) entry which is preliminary data.</text>
</comment>
<dbReference type="InterPro" id="IPR003307">
    <property type="entry name" value="W2_domain"/>
</dbReference>